<accession>A0A846W4K9</accession>
<proteinExistence type="predicted"/>
<keyword evidence="2" id="KW-1185">Reference proteome</keyword>
<evidence type="ECO:0000313" key="1">
    <source>
        <dbReference type="EMBL" id="NKX87488.1"/>
    </source>
</evidence>
<comment type="caution">
    <text evidence="1">The sequence shown here is derived from an EMBL/GenBank/DDBJ whole genome shotgun (WGS) entry which is preliminary data.</text>
</comment>
<dbReference type="RefSeq" id="WP_157105133.1">
    <property type="nucleotide sequence ID" value="NZ_JAAXOM010000002.1"/>
</dbReference>
<protein>
    <recommendedName>
        <fullName evidence="3">Immunity protein 52 domain-containing protein</fullName>
    </recommendedName>
</protein>
<sequence length="253" mass="27953">MNLICAATLPASIASAPRMRVVEDFVEMWKRLSLILGVFNCEWEDFATWVEFDGSESSVPLRGTDFVDAKAMFERRTKAGVTDVTVVNCSADPAWKLSVRIDSRIGRSSGVLIRPGGSGAFEDHEPPSDLIRQDQMSDITKVLVDVWRPISCAWINPQHNTSQKPSLKFGPNPWRSRMEWTTSLGWCTYLDTAVVPVSASVEWPEGVVAEKYSSGIMIRIGDSPSDVNLAQITAVRKALGWPHVSSDGLGQRI</sequence>
<dbReference type="Proteomes" id="UP000572007">
    <property type="component" value="Unassembled WGS sequence"/>
</dbReference>
<dbReference type="EMBL" id="JAAXOM010000002">
    <property type="protein sequence ID" value="NKX87488.1"/>
    <property type="molecule type" value="Genomic_DNA"/>
</dbReference>
<evidence type="ECO:0000313" key="2">
    <source>
        <dbReference type="Proteomes" id="UP000572007"/>
    </source>
</evidence>
<dbReference type="AlphaFoldDB" id="A0A846W4K9"/>
<name>A0A846W4K9_9NOCA</name>
<gene>
    <name evidence="1" type="ORF">HGA10_09215</name>
</gene>
<organism evidence="1 2">
    <name type="scientific">Nocardia coubleae</name>
    <dbReference type="NCBI Taxonomy" id="356147"/>
    <lineage>
        <taxon>Bacteria</taxon>
        <taxon>Bacillati</taxon>
        <taxon>Actinomycetota</taxon>
        <taxon>Actinomycetes</taxon>
        <taxon>Mycobacteriales</taxon>
        <taxon>Nocardiaceae</taxon>
        <taxon>Nocardia</taxon>
    </lineage>
</organism>
<reference evidence="1 2" key="1">
    <citation type="submission" date="2020-04" db="EMBL/GenBank/DDBJ databases">
        <title>MicrobeNet Type strains.</title>
        <authorList>
            <person name="Nicholson A.C."/>
        </authorList>
    </citation>
    <scope>NUCLEOTIDE SEQUENCE [LARGE SCALE GENOMIC DNA]</scope>
    <source>
        <strain evidence="1 2">DSM 44960</strain>
    </source>
</reference>
<evidence type="ECO:0008006" key="3">
    <source>
        <dbReference type="Google" id="ProtNLM"/>
    </source>
</evidence>